<proteinExistence type="predicted"/>
<dbReference type="Proteomes" id="UP000324222">
    <property type="component" value="Unassembled WGS sequence"/>
</dbReference>
<evidence type="ECO:0000313" key="2">
    <source>
        <dbReference type="Proteomes" id="UP000324222"/>
    </source>
</evidence>
<reference evidence="1 2" key="1">
    <citation type="submission" date="2019-05" db="EMBL/GenBank/DDBJ databases">
        <title>Another draft genome of Portunus trituberculatus and its Hox gene families provides insights of decapod evolution.</title>
        <authorList>
            <person name="Jeong J.-H."/>
            <person name="Song I."/>
            <person name="Kim S."/>
            <person name="Choi T."/>
            <person name="Kim D."/>
            <person name="Ryu S."/>
            <person name="Kim W."/>
        </authorList>
    </citation>
    <scope>NUCLEOTIDE SEQUENCE [LARGE SCALE GENOMIC DNA]</scope>
    <source>
        <tissue evidence="1">Muscle</tissue>
    </source>
</reference>
<name>A0A5B7IZQ9_PORTR</name>
<protein>
    <submittedName>
        <fullName evidence="1">Uncharacterized protein</fullName>
    </submittedName>
</protein>
<gene>
    <name evidence="1" type="ORF">E2C01_084976</name>
</gene>
<sequence length="19" mass="2165">MSTVSLSQLTSDLITKKRR</sequence>
<accession>A0A5B7IZQ9</accession>
<dbReference type="AlphaFoldDB" id="A0A5B7IZQ9"/>
<dbReference type="EMBL" id="VSRR010082926">
    <property type="protein sequence ID" value="MPC90010.1"/>
    <property type="molecule type" value="Genomic_DNA"/>
</dbReference>
<evidence type="ECO:0000313" key="1">
    <source>
        <dbReference type="EMBL" id="MPC90010.1"/>
    </source>
</evidence>
<organism evidence="1 2">
    <name type="scientific">Portunus trituberculatus</name>
    <name type="common">Swimming crab</name>
    <name type="synonym">Neptunus trituberculatus</name>
    <dbReference type="NCBI Taxonomy" id="210409"/>
    <lineage>
        <taxon>Eukaryota</taxon>
        <taxon>Metazoa</taxon>
        <taxon>Ecdysozoa</taxon>
        <taxon>Arthropoda</taxon>
        <taxon>Crustacea</taxon>
        <taxon>Multicrustacea</taxon>
        <taxon>Malacostraca</taxon>
        <taxon>Eumalacostraca</taxon>
        <taxon>Eucarida</taxon>
        <taxon>Decapoda</taxon>
        <taxon>Pleocyemata</taxon>
        <taxon>Brachyura</taxon>
        <taxon>Eubrachyura</taxon>
        <taxon>Portunoidea</taxon>
        <taxon>Portunidae</taxon>
        <taxon>Portuninae</taxon>
        <taxon>Portunus</taxon>
    </lineage>
</organism>
<keyword evidence="2" id="KW-1185">Reference proteome</keyword>
<comment type="caution">
    <text evidence="1">The sequence shown here is derived from an EMBL/GenBank/DDBJ whole genome shotgun (WGS) entry which is preliminary data.</text>
</comment>